<dbReference type="InterPro" id="IPR009215">
    <property type="entry name" value="TIM-br_IGPS-like"/>
</dbReference>
<dbReference type="PANTHER" id="PTHR31862:SF1">
    <property type="entry name" value="UPF0261 DOMAIN PROTEIN (AFU_ORTHOLOGUE AFUA_1G10120)"/>
    <property type="match status" value="1"/>
</dbReference>
<name>A0A174AQX2_9FIRM</name>
<dbReference type="PIRSF" id="PIRSF034452">
    <property type="entry name" value="TIM-br_sig_trnsd"/>
    <property type="match status" value="1"/>
</dbReference>
<dbReference type="AlphaFoldDB" id="A0A174AQX2"/>
<feature type="domain" description="TIM-barrel" evidence="1">
    <location>
        <begin position="7"/>
        <end position="271"/>
    </location>
</feature>
<dbReference type="EMBL" id="CYZO01000011">
    <property type="protein sequence ID" value="CUN90269.1"/>
    <property type="molecule type" value="Genomic_DNA"/>
</dbReference>
<evidence type="ECO:0000313" key="2">
    <source>
        <dbReference type="EMBL" id="CUN90269.1"/>
    </source>
</evidence>
<evidence type="ECO:0000259" key="1">
    <source>
        <dbReference type="Pfam" id="PF09370"/>
    </source>
</evidence>
<sequence length="272" mass="29381">MKKKDEILGKIYDCIDSGKTIIVFGAGNGLSAKAAHMAGVHLISVYSTAILRMKGINSLCSSLPVANANQLLLEEGEVIVKQAEDTPCIAGIFAQDPFYSVDDMLDKIERMGFCGVSNEPFCGIYGSWYAELLEEYGMGFNAEIEMLEQASKRGLLTLGWAFTEEQACRLADIGTDMIGVMVMDGPSKCSSFLSEEEKLGDAVNQVKKICQAVLRKNSQAILLTHGDSFYDVPTVTESLISTGAVGYVSGSSGEKIPAIEGIRQRCKGFLEI</sequence>
<proteinExistence type="predicted"/>
<dbReference type="SUPFAM" id="SSF51621">
    <property type="entry name" value="Phosphoenolpyruvate/pyruvate domain"/>
    <property type="match status" value="1"/>
</dbReference>
<dbReference type="RefSeq" id="WP_055158785.1">
    <property type="nucleotide sequence ID" value="NZ_CYZO01000011.1"/>
</dbReference>
<accession>A0A174AQX2</accession>
<gene>
    <name evidence="2" type="ORF">ERS852456_01106</name>
</gene>
<dbReference type="InterPro" id="IPR013785">
    <property type="entry name" value="Aldolase_TIM"/>
</dbReference>
<dbReference type="GO" id="GO:0003824">
    <property type="term" value="F:catalytic activity"/>
    <property type="evidence" value="ECO:0007669"/>
    <property type="project" value="InterPro"/>
</dbReference>
<dbReference type="Pfam" id="PF09370">
    <property type="entry name" value="PEP_hydrolase"/>
    <property type="match status" value="1"/>
</dbReference>
<evidence type="ECO:0000313" key="3">
    <source>
        <dbReference type="Proteomes" id="UP000095787"/>
    </source>
</evidence>
<dbReference type="PANTHER" id="PTHR31862">
    <property type="entry name" value="UPF0261 DOMAIN PROTEIN (AFU_ORTHOLOGUE AFUA_1G10120)"/>
    <property type="match status" value="1"/>
</dbReference>
<dbReference type="InterPro" id="IPR015813">
    <property type="entry name" value="Pyrv/PenolPyrv_kinase-like_dom"/>
</dbReference>
<protein>
    <submittedName>
        <fullName evidence="2">TIM-barrel signal transduction protein</fullName>
    </submittedName>
</protein>
<dbReference type="Proteomes" id="UP000095787">
    <property type="component" value="Unassembled WGS sequence"/>
</dbReference>
<dbReference type="Gene3D" id="3.20.20.70">
    <property type="entry name" value="Aldolase class I"/>
    <property type="match status" value="1"/>
</dbReference>
<organism evidence="2 3">
    <name type="scientific">[Ruminococcus] torques</name>
    <dbReference type="NCBI Taxonomy" id="33039"/>
    <lineage>
        <taxon>Bacteria</taxon>
        <taxon>Bacillati</taxon>
        <taxon>Bacillota</taxon>
        <taxon>Clostridia</taxon>
        <taxon>Lachnospirales</taxon>
        <taxon>Lachnospiraceae</taxon>
        <taxon>Mediterraneibacter</taxon>
    </lineage>
</organism>
<dbReference type="InterPro" id="IPR051353">
    <property type="entry name" value="Tobamovirus_resist_UPF0261"/>
</dbReference>
<reference evidence="2 3" key="1">
    <citation type="submission" date="2015-09" db="EMBL/GenBank/DDBJ databases">
        <authorList>
            <consortium name="Pathogen Informatics"/>
        </authorList>
    </citation>
    <scope>NUCLEOTIDE SEQUENCE [LARGE SCALE GENOMIC DNA]</scope>
    <source>
        <strain evidence="2 3">2789STDY5834841</strain>
    </source>
</reference>